<sequence>MSALDVPGATLYYEVRGSGPVVALVASPMGADAFQAVAEQLAADYTVLTMDPRGHHRSPLADPTQDSTPELRADDLSRLLSHLDAGPAAVFGSSGGAVTVLALAQAHPEQVNLVIAHEPPLQMLVDDRDKLVAQTEDMIATFSRGDVVGAWSQFMTLANIHMPAEVLEMMFGGERGPVQEASDHRFFHHELRATTRWRPDFDKLGAVPVVAGIGEESTDQLCDRTTRALAQALGIGPTFFPGGHTGFADDPQAFLPRLRQVLEK</sequence>
<dbReference type="InterPro" id="IPR000073">
    <property type="entry name" value="AB_hydrolase_1"/>
</dbReference>
<keyword evidence="3" id="KW-1185">Reference proteome</keyword>
<dbReference type="Gene3D" id="3.40.50.1820">
    <property type="entry name" value="alpha/beta hydrolase"/>
    <property type="match status" value="1"/>
</dbReference>
<evidence type="ECO:0000313" key="3">
    <source>
        <dbReference type="Proteomes" id="UP000530928"/>
    </source>
</evidence>
<dbReference type="InterPro" id="IPR029058">
    <property type="entry name" value="AB_hydrolase_fold"/>
</dbReference>
<evidence type="ECO:0000259" key="1">
    <source>
        <dbReference type="Pfam" id="PF00561"/>
    </source>
</evidence>
<evidence type="ECO:0000313" key="2">
    <source>
        <dbReference type="EMBL" id="MBA2895826.1"/>
    </source>
</evidence>
<dbReference type="AlphaFoldDB" id="A0A7W0HUI2"/>
<gene>
    <name evidence="2" type="ORF">HNR30_007212</name>
</gene>
<comment type="caution">
    <text evidence="2">The sequence shown here is derived from an EMBL/GenBank/DDBJ whole genome shotgun (WGS) entry which is preliminary data.</text>
</comment>
<organism evidence="2 3">
    <name type="scientific">Nonomuraea soli</name>
    <dbReference type="NCBI Taxonomy" id="1032476"/>
    <lineage>
        <taxon>Bacteria</taxon>
        <taxon>Bacillati</taxon>
        <taxon>Actinomycetota</taxon>
        <taxon>Actinomycetes</taxon>
        <taxon>Streptosporangiales</taxon>
        <taxon>Streptosporangiaceae</taxon>
        <taxon>Nonomuraea</taxon>
    </lineage>
</organism>
<dbReference type="Proteomes" id="UP000530928">
    <property type="component" value="Unassembled WGS sequence"/>
</dbReference>
<reference evidence="2 3" key="1">
    <citation type="submission" date="2020-07" db="EMBL/GenBank/DDBJ databases">
        <title>Genomic Encyclopedia of Type Strains, Phase IV (KMG-IV): sequencing the most valuable type-strain genomes for metagenomic binning, comparative biology and taxonomic classification.</title>
        <authorList>
            <person name="Goeker M."/>
        </authorList>
    </citation>
    <scope>NUCLEOTIDE SEQUENCE [LARGE SCALE GENOMIC DNA]</scope>
    <source>
        <strain evidence="2 3">DSM 45533</strain>
    </source>
</reference>
<dbReference type="Pfam" id="PF00561">
    <property type="entry name" value="Abhydrolase_1"/>
    <property type="match status" value="1"/>
</dbReference>
<feature type="domain" description="AB hydrolase-1" evidence="1">
    <location>
        <begin position="28"/>
        <end position="141"/>
    </location>
</feature>
<name>A0A7W0HUI2_9ACTN</name>
<dbReference type="SUPFAM" id="SSF53474">
    <property type="entry name" value="alpha/beta-Hydrolases"/>
    <property type="match status" value="1"/>
</dbReference>
<proteinExistence type="predicted"/>
<dbReference type="EMBL" id="JACDUR010000007">
    <property type="protein sequence ID" value="MBA2895826.1"/>
    <property type="molecule type" value="Genomic_DNA"/>
</dbReference>
<accession>A0A7W0HUI2</accession>
<dbReference type="RefSeq" id="WP_181614515.1">
    <property type="nucleotide sequence ID" value="NZ_BAABAM010000011.1"/>
</dbReference>
<protein>
    <submittedName>
        <fullName evidence="2">Pimeloyl-ACP methyl ester carboxylesterase</fullName>
    </submittedName>
</protein>
<dbReference type="GO" id="GO:0003824">
    <property type="term" value="F:catalytic activity"/>
    <property type="evidence" value="ECO:0007669"/>
    <property type="project" value="UniProtKB-ARBA"/>
</dbReference>